<comment type="similarity">
    <text evidence="2">Belongs to the acyltransferase 3 family.</text>
</comment>
<dbReference type="InterPro" id="IPR002656">
    <property type="entry name" value="Acyl_transf_3_dom"/>
</dbReference>
<organism evidence="5 6">
    <name type="scientific">Tigheibacillus halophilus</name>
    <dbReference type="NCBI Taxonomy" id="361280"/>
    <lineage>
        <taxon>Bacteria</taxon>
        <taxon>Bacillati</taxon>
        <taxon>Bacillota</taxon>
        <taxon>Bacilli</taxon>
        <taxon>Bacillales</taxon>
        <taxon>Bacillaceae</taxon>
        <taxon>Tigheibacillus</taxon>
    </lineage>
</organism>
<keyword evidence="3" id="KW-0472">Membrane</keyword>
<protein>
    <submittedName>
        <fullName evidence="5">Acyltransferase family protein</fullName>
    </submittedName>
</protein>
<evidence type="ECO:0000256" key="1">
    <source>
        <dbReference type="ARBA" id="ARBA00004370"/>
    </source>
</evidence>
<evidence type="ECO:0000259" key="4">
    <source>
        <dbReference type="Pfam" id="PF01757"/>
    </source>
</evidence>
<keyword evidence="5" id="KW-0012">Acyltransferase</keyword>
<name>A0ABU5C5Z5_9BACI</name>
<keyword evidence="3" id="KW-0812">Transmembrane</keyword>
<feature type="transmembrane region" description="Helical" evidence="3">
    <location>
        <begin position="20"/>
        <end position="38"/>
    </location>
</feature>
<comment type="subcellular location">
    <subcellularLocation>
        <location evidence="1">Membrane</location>
    </subcellularLocation>
</comment>
<dbReference type="Proteomes" id="UP001281447">
    <property type="component" value="Unassembled WGS sequence"/>
</dbReference>
<comment type="caution">
    <text evidence="5">The sequence shown here is derived from an EMBL/GenBank/DDBJ whole genome shotgun (WGS) entry which is preliminary data.</text>
</comment>
<feature type="transmembrane region" description="Helical" evidence="3">
    <location>
        <begin position="89"/>
        <end position="113"/>
    </location>
</feature>
<dbReference type="Pfam" id="PF01757">
    <property type="entry name" value="Acyl_transf_3"/>
    <property type="match status" value="1"/>
</dbReference>
<feature type="domain" description="Acyltransferase 3" evidence="4">
    <location>
        <begin position="7"/>
        <end position="170"/>
    </location>
</feature>
<gene>
    <name evidence="5" type="ORF">RWE15_07090</name>
</gene>
<evidence type="ECO:0000313" key="6">
    <source>
        <dbReference type="Proteomes" id="UP001281447"/>
    </source>
</evidence>
<evidence type="ECO:0000313" key="5">
    <source>
        <dbReference type="EMBL" id="MDY0394286.1"/>
    </source>
</evidence>
<feature type="transmembrane region" description="Helical" evidence="3">
    <location>
        <begin position="120"/>
        <end position="141"/>
    </location>
</feature>
<accession>A0ABU5C5Z5</accession>
<dbReference type="GO" id="GO:0016746">
    <property type="term" value="F:acyltransferase activity"/>
    <property type="evidence" value="ECO:0007669"/>
    <property type="project" value="UniProtKB-KW"/>
</dbReference>
<keyword evidence="6" id="KW-1185">Reference proteome</keyword>
<feature type="transmembrane region" description="Helical" evidence="3">
    <location>
        <begin position="147"/>
        <end position="169"/>
    </location>
</feature>
<sequence>MAVQIGLLVGYFGQIGQSFSLSRTFVFFPFFLLGYWVTTEQVMWLRRKSVRIISIFVMAAVAIGIYYAPEIKTGWLLASKSYGDLGLPQYGGIARFMVYITAGIMAASILAWIPRKENVLTALGSRTLYVYLLHGFFIQFFRETNFFNVNSVFDLPLLALVATFIVLLLSSKPVLGVWQPFIEGKMSILKKTLTQKRAGENAS</sequence>
<dbReference type="InterPro" id="IPR052734">
    <property type="entry name" value="Nod_factor_acetyltransferase"/>
</dbReference>
<proteinExistence type="inferred from homology"/>
<reference evidence="5 6" key="1">
    <citation type="submission" date="2023-10" db="EMBL/GenBank/DDBJ databases">
        <title>Virgibacillus halophilus 5B73C genome.</title>
        <authorList>
            <person name="Miliotis G."/>
            <person name="Sengupta P."/>
            <person name="Hameed A."/>
            <person name="Chuvochina M."/>
            <person name="Mcdonagh F."/>
            <person name="Simpson A.C."/>
            <person name="Singh N.K."/>
            <person name="Rekha P.D."/>
            <person name="Raman K."/>
            <person name="Hugenholtz P."/>
            <person name="Venkateswaran K."/>
        </authorList>
    </citation>
    <scope>NUCLEOTIDE SEQUENCE [LARGE SCALE GENOMIC DNA]</scope>
    <source>
        <strain evidence="5 6">5B73C</strain>
    </source>
</reference>
<keyword evidence="3" id="KW-1133">Transmembrane helix</keyword>
<dbReference type="PANTHER" id="PTHR37312">
    <property type="entry name" value="MEMBRANE-BOUND ACYLTRANSFERASE YKRP-RELATED"/>
    <property type="match status" value="1"/>
</dbReference>
<evidence type="ECO:0000256" key="2">
    <source>
        <dbReference type="ARBA" id="ARBA00007400"/>
    </source>
</evidence>
<evidence type="ECO:0000256" key="3">
    <source>
        <dbReference type="SAM" id="Phobius"/>
    </source>
</evidence>
<keyword evidence="5" id="KW-0808">Transferase</keyword>
<feature type="transmembrane region" description="Helical" evidence="3">
    <location>
        <begin position="50"/>
        <end position="69"/>
    </location>
</feature>
<dbReference type="PANTHER" id="PTHR37312:SF1">
    <property type="entry name" value="MEMBRANE-BOUND ACYLTRANSFERASE YKRP-RELATED"/>
    <property type="match status" value="1"/>
</dbReference>
<dbReference type="EMBL" id="JAWDIP010000003">
    <property type="protein sequence ID" value="MDY0394286.1"/>
    <property type="molecule type" value="Genomic_DNA"/>
</dbReference>